<dbReference type="SMART" id="SM00256">
    <property type="entry name" value="FBOX"/>
    <property type="match status" value="2"/>
</dbReference>
<dbReference type="PROSITE" id="PS50181">
    <property type="entry name" value="FBOX"/>
    <property type="match status" value="2"/>
</dbReference>
<dbReference type="InterPro" id="IPR036047">
    <property type="entry name" value="F-box-like_dom_sf"/>
</dbReference>
<dbReference type="Pfam" id="PF12937">
    <property type="entry name" value="F-box-like"/>
    <property type="match status" value="2"/>
</dbReference>
<feature type="non-terminal residue" evidence="2">
    <location>
        <position position="1"/>
    </location>
</feature>
<dbReference type="InterPro" id="IPR001810">
    <property type="entry name" value="F-box_dom"/>
</dbReference>
<evidence type="ECO:0000313" key="3">
    <source>
        <dbReference type="Proteomes" id="UP000288716"/>
    </source>
</evidence>
<dbReference type="EMBL" id="NCKV01006411">
    <property type="protein sequence ID" value="RWS23459.1"/>
    <property type="molecule type" value="Genomic_DNA"/>
</dbReference>
<gene>
    <name evidence="2" type="ORF">B4U80_13373</name>
</gene>
<evidence type="ECO:0000313" key="2">
    <source>
        <dbReference type="EMBL" id="RWS23459.1"/>
    </source>
</evidence>
<comment type="caution">
    <text evidence="2">The sequence shown here is derived from an EMBL/GenBank/DDBJ whole genome shotgun (WGS) entry which is preliminary data.</text>
</comment>
<evidence type="ECO:0000259" key="1">
    <source>
        <dbReference type="PROSITE" id="PS50181"/>
    </source>
</evidence>
<name>A0A443S7E0_9ACAR</name>
<reference evidence="2 3" key="1">
    <citation type="journal article" date="2018" name="Gigascience">
        <title>Genomes of trombidid mites reveal novel predicted allergens and laterally-transferred genes associated with secondary metabolism.</title>
        <authorList>
            <person name="Dong X."/>
            <person name="Chaisiri K."/>
            <person name="Xia D."/>
            <person name="Armstrong S.D."/>
            <person name="Fang Y."/>
            <person name="Donnelly M.J."/>
            <person name="Kadowaki T."/>
            <person name="McGarry J.W."/>
            <person name="Darby A.C."/>
            <person name="Makepeace B.L."/>
        </authorList>
    </citation>
    <scope>NUCLEOTIDE SEQUENCE [LARGE SCALE GENOMIC DNA]</scope>
    <source>
        <strain evidence="2">UoL-UT</strain>
    </source>
</reference>
<feature type="domain" description="F-box" evidence="1">
    <location>
        <begin position="292"/>
        <end position="325"/>
    </location>
</feature>
<dbReference type="SUPFAM" id="SSF81383">
    <property type="entry name" value="F-box domain"/>
    <property type="match status" value="2"/>
</dbReference>
<sequence length="719" mass="83580">IMDYLVNELPEELPSYIPNELAEALKLIHRHESADKYPVVNSPLPTDFVKNLPEDILTKIFDHLQDCEFSMFNCLHVCQRWSLIVSQFTFYFGTYNARYYLNNLTSDSDYTECLRESNDATKKLVEIIKGNKTMALKYHTDRLNRQRFESFQQKYSRMTCDADIEIARQASLTKEVNSFDFAERCGVWSYRPDMDRKGVYVLTGNVSFVTVARMKIDDAIPRFYRRHPVITPLPPLLGYIHHIYEPGKPYKNYFLVIKEMCAAACISAPKYVLEHSKDPWDYPHKATKGINNINIDALPIEIMNKIFSFMCPYDLIVAAHVCKSWCIYACANLFKYDEKSVFCNDIQDRCLKCFTSDSEYDDFIAYIYSLPKDDVIARRYLHINTQWNLYVSGNKIRQLYLQKDDQNLVDYVCGEFLDELVRRNLIPAPLSVPIDLSASDSIGENNSLQLMPMNETENVLNRSLRDIIHSSYPQICNRQREADAHSDSRSEPVNYVQNMEQPSTSRMNNQTEISIPFELENALNSLTNSQLSSLASGVEGRPPSLVSEIDTNIVIKTVDEYYDRPDESDYAPLVTTGNVWYMTQFDLTGSIDLYWRKLSLYKLPLPPYIGTVKAQNEDYDRFVYLLRYACRVAALPEPQYCIKYVNGLFEAVVEIPSLSCNNYTDFEYSTDCKLAISKAALRLWFRLRYAHEVKERRSKYSEEKSLKFVKFIRPGVRRF</sequence>
<dbReference type="Gene3D" id="1.20.1280.50">
    <property type="match status" value="2"/>
</dbReference>
<organism evidence="2 3">
    <name type="scientific">Leptotrombidium deliense</name>
    <dbReference type="NCBI Taxonomy" id="299467"/>
    <lineage>
        <taxon>Eukaryota</taxon>
        <taxon>Metazoa</taxon>
        <taxon>Ecdysozoa</taxon>
        <taxon>Arthropoda</taxon>
        <taxon>Chelicerata</taxon>
        <taxon>Arachnida</taxon>
        <taxon>Acari</taxon>
        <taxon>Acariformes</taxon>
        <taxon>Trombidiformes</taxon>
        <taxon>Prostigmata</taxon>
        <taxon>Anystina</taxon>
        <taxon>Parasitengona</taxon>
        <taxon>Trombiculoidea</taxon>
        <taxon>Trombiculidae</taxon>
        <taxon>Leptotrombidium</taxon>
    </lineage>
</organism>
<accession>A0A443S7E0</accession>
<keyword evidence="3" id="KW-1185">Reference proteome</keyword>
<dbReference type="AlphaFoldDB" id="A0A443S7E0"/>
<dbReference type="CDD" id="cd09917">
    <property type="entry name" value="F-box_SF"/>
    <property type="match status" value="1"/>
</dbReference>
<dbReference type="Proteomes" id="UP000288716">
    <property type="component" value="Unassembled WGS sequence"/>
</dbReference>
<feature type="domain" description="F-box" evidence="1">
    <location>
        <begin position="46"/>
        <end position="95"/>
    </location>
</feature>
<proteinExistence type="predicted"/>
<dbReference type="VEuPathDB" id="VectorBase:LDEU008581"/>
<protein>
    <recommendedName>
        <fullName evidence="1">F-box domain-containing protein</fullName>
    </recommendedName>
</protein>